<dbReference type="PROSITE" id="PS51257">
    <property type="entry name" value="PROKAR_LIPOPROTEIN"/>
    <property type="match status" value="1"/>
</dbReference>
<sequence>MKKNYPFFLSLAAFMVFGCSTFTKTHTSTPTASMVVEQSAFAAAIARAQPGDTLRMAAGVWRDARLVFEGKGTADKPIVLMAQYPGAVKLEGKSSLKIAGEYLVVSGLVFVNGYTPDDAVIAFRKDKDNLAYNCRVTECVIDGYNQPDRFKSDTWIDLYGRNNRVDHTYLNNKLNSGVTLVVQLNSKESQQNHHRIDHNYFGERPRLGSNGGETMRIGTSTLSLTSSNTLVENNFFNRCNGEVEIISVKSGENIIRNNTFYESEGVLALRHGNNNLVEGNYFIGNNRKNTGGIRVINAGHTIQNNYFQDLQGDRFFAALGVMNGVPDSPINRYHQVKDVVIKDNAFMNCAHVKFGVGSDSERTATPQNVKVQHNIFYTPTAQAPYTALDDISGVSFQNNKVIGTAKGFKVDGFEHSNLQLQKTAEGLWASANGTLSPKLPADANTTGVSWYKPEIANAAAASITKVTREKGALEQAIQNATEGAVIELQEVGEYNISKTIELPHGITLRAKSGLATKPVIQMSYNDKGQALLAIAKGGTVKMEGIAFNGYSDGGVADQAIRTSTKPMIQHYNLFVNNCAFYGFNESGAGAFKAYQSTFADTVSFTNSSFEDISGIAINLSAERDDKGKYNAEYVILENCLFNGVMGSALDLYRGGNDESTAGPYLKVDHCTFNKVNNTELGSVLRLVGVQWAEITNSIFSNSGQGGRAVFFESPRWSHNRIDYSNLYQSGKIDSFYGNVTGKHMYTAQPEYTQPGQGNFQLRSGSKLLGKGSDGKPLGALWSDGKLNPNGNNL</sequence>
<name>A0ABR7XBX0_9BACT</name>
<evidence type="ECO:0000256" key="1">
    <source>
        <dbReference type="SAM" id="SignalP"/>
    </source>
</evidence>
<dbReference type="Pfam" id="PF14592">
    <property type="entry name" value="Chondroitinas_B"/>
    <property type="match status" value="1"/>
</dbReference>
<comment type="caution">
    <text evidence="2">The sequence shown here is derived from an EMBL/GenBank/DDBJ whole genome shotgun (WGS) entry which is preliminary data.</text>
</comment>
<reference evidence="2 3" key="1">
    <citation type="submission" date="2020-09" db="EMBL/GenBank/DDBJ databases">
        <title>Genome sequencing and assembly of Pontibacter sp.</title>
        <authorList>
            <person name="Chhetri G."/>
        </authorList>
    </citation>
    <scope>NUCLEOTIDE SEQUENCE [LARGE SCALE GENOMIC DNA]</scope>
    <source>
        <strain evidence="2 3">JH31</strain>
    </source>
</reference>
<protein>
    <submittedName>
        <fullName evidence="2">TonB-dependent receptor</fullName>
    </submittedName>
</protein>
<dbReference type="EMBL" id="JACXAJ010000001">
    <property type="protein sequence ID" value="MBD1395787.1"/>
    <property type="molecule type" value="Genomic_DNA"/>
</dbReference>
<dbReference type="RefSeq" id="WP_191181949.1">
    <property type="nucleotide sequence ID" value="NZ_JACXAJ010000001.1"/>
</dbReference>
<keyword evidence="2" id="KW-0675">Receptor</keyword>
<feature type="signal peptide" evidence="1">
    <location>
        <begin position="1"/>
        <end position="18"/>
    </location>
</feature>
<dbReference type="CDD" id="cd14251">
    <property type="entry name" value="PL-6"/>
    <property type="match status" value="1"/>
</dbReference>
<dbReference type="SMART" id="SM00710">
    <property type="entry name" value="PbH1"/>
    <property type="match status" value="6"/>
</dbReference>
<accession>A0ABR7XBX0</accession>
<dbReference type="SUPFAM" id="SSF51126">
    <property type="entry name" value="Pectin lyase-like"/>
    <property type="match status" value="2"/>
</dbReference>
<dbReference type="Gene3D" id="2.160.20.10">
    <property type="entry name" value="Single-stranded right-handed beta-helix, Pectin lyase-like"/>
    <property type="match status" value="2"/>
</dbReference>
<evidence type="ECO:0000313" key="2">
    <source>
        <dbReference type="EMBL" id="MBD1395787.1"/>
    </source>
</evidence>
<keyword evidence="3" id="KW-1185">Reference proteome</keyword>
<dbReference type="Proteomes" id="UP000625551">
    <property type="component" value="Unassembled WGS sequence"/>
</dbReference>
<dbReference type="InterPro" id="IPR012334">
    <property type="entry name" value="Pectin_lyas_fold"/>
</dbReference>
<proteinExistence type="predicted"/>
<keyword evidence="1" id="KW-0732">Signal</keyword>
<dbReference type="InterPro" id="IPR011050">
    <property type="entry name" value="Pectin_lyase_fold/virulence"/>
</dbReference>
<gene>
    <name evidence="2" type="ORF">H9Q13_01300</name>
</gene>
<organism evidence="2 3">
    <name type="scientific">Pontibacter aquaedesilientis</name>
    <dbReference type="NCBI Taxonomy" id="2766980"/>
    <lineage>
        <taxon>Bacteria</taxon>
        <taxon>Pseudomonadati</taxon>
        <taxon>Bacteroidota</taxon>
        <taxon>Cytophagia</taxon>
        <taxon>Cytophagales</taxon>
        <taxon>Hymenobacteraceae</taxon>
        <taxon>Pontibacter</taxon>
    </lineage>
</organism>
<dbReference type="InterPro" id="IPR039513">
    <property type="entry name" value="PL-6"/>
</dbReference>
<dbReference type="InterPro" id="IPR006626">
    <property type="entry name" value="PbH1"/>
</dbReference>
<feature type="chain" id="PRO_5046192060" evidence="1">
    <location>
        <begin position="19"/>
        <end position="793"/>
    </location>
</feature>
<evidence type="ECO:0000313" key="3">
    <source>
        <dbReference type="Proteomes" id="UP000625551"/>
    </source>
</evidence>